<dbReference type="Gene3D" id="1.10.260.40">
    <property type="entry name" value="lambda repressor-like DNA-binding domains"/>
    <property type="match status" value="1"/>
</dbReference>
<feature type="domain" description="HTH cro/C1-type" evidence="1">
    <location>
        <begin position="11"/>
        <end position="67"/>
    </location>
</feature>
<dbReference type="InterPro" id="IPR010982">
    <property type="entry name" value="Lambda_DNA-bd_dom_sf"/>
</dbReference>
<dbReference type="InterPro" id="IPR001387">
    <property type="entry name" value="Cro/C1-type_HTH"/>
</dbReference>
<comment type="caution">
    <text evidence="2">The sequence shown here is derived from an EMBL/GenBank/DDBJ whole genome shotgun (WGS) entry which is preliminary data.</text>
</comment>
<organism evidence="2 3">
    <name type="scientific">Streptomyces purpureus</name>
    <dbReference type="NCBI Taxonomy" id="1951"/>
    <lineage>
        <taxon>Bacteria</taxon>
        <taxon>Bacillati</taxon>
        <taxon>Actinomycetota</taxon>
        <taxon>Actinomycetes</taxon>
        <taxon>Kitasatosporales</taxon>
        <taxon>Streptomycetaceae</taxon>
        <taxon>Streptomyces</taxon>
    </lineage>
</organism>
<proteinExistence type="predicted"/>
<dbReference type="CDD" id="cd00093">
    <property type="entry name" value="HTH_XRE"/>
    <property type="match status" value="1"/>
</dbReference>
<gene>
    <name evidence="2" type="ORF">GCM10014713_67470</name>
</gene>
<accession>A0A918LX23</accession>
<reference evidence="2" key="2">
    <citation type="submission" date="2020-09" db="EMBL/GenBank/DDBJ databases">
        <authorList>
            <person name="Sun Q."/>
            <person name="Ohkuma M."/>
        </authorList>
    </citation>
    <scope>NUCLEOTIDE SEQUENCE</scope>
    <source>
        <strain evidence="2">JCM 3172</strain>
    </source>
</reference>
<dbReference type="AlphaFoldDB" id="A0A918LX23"/>
<dbReference type="Proteomes" id="UP000619486">
    <property type="component" value="Unassembled WGS sequence"/>
</dbReference>
<dbReference type="Pfam" id="PF13560">
    <property type="entry name" value="HTH_31"/>
    <property type="match status" value="1"/>
</dbReference>
<dbReference type="SMART" id="SM00530">
    <property type="entry name" value="HTH_XRE"/>
    <property type="match status" value="1"/>
</dbReference>
<sequence>MERPLVFGAELRRRRLAAGLTLARLAQAVHYSKGQLSKVETGRQRPTTELARLCDSVLDADGRLAELAVRAAPPPVAAVPSRREVMAVGATAVLALAPSGPRPELPDTSALPQPGQDLGGTLLETSQSLFTQYRRLGQISPPQAVLPALVAQTASLESLAAGSGPRTGKALLALCARHAEFAGWMAQEAGDDTAALSWTARAVKLAATSGDQDLASYALVRRALVTFYRGDASATVDLARGALVSRLPPRIRGLAAQREAQGHALAGEQDACLRALDQARLLLATSADDAAPGPLLGTTHLVDPVSMVTGWCLLDLGRPRQAAEMLDREVARIPANAVRTHVRYGVRRALAHAVAGDIDHACELTGKLLAGVGAVDSATVRLDLRRLARTLSRHRTHGEVRALAPRLTAALHDLP</sequence>
<name>A0A918LX23_9ACTN</name>
<dbReference type="SUPFAM" id="SSF47413">
    <property type="entry name" value="lambda repressor-like DNA-binding domains"/>
    <property type="match status" value="1"/>
</dbReference>
<reference evidence="2" key="1">
    <citation type="journal article" date="2014" name="Int. J. Syst. Evol. Microbiol.">
        <title>Complete genome sequence of Corynebacterium casei LMG S-19264T (=DSM 44701T), isolated from a smear-ripened cheese.</title>
        <authorList>
            <consortium name="US DOE Joint Genome Institute (JGI-PGF)"/>
            <person name="Walter F."/>
            <person name="Albersmeier A."/>
            <person name="Kalinowski J."/>
            <person name="Ruckert C."/>
        </authorList>
    </citation>
    <scope>NUCLEOTIDE SEQUENCE</scope>
    <source>
        <strain evidence="2">JCM 3172</strain>
    </source>
</reference>
<keyword evidence="3" id="KW-1185">Reference proteome</keyword>
<protein>
    <recommendedName>
        <fullName evidence="1">HTH cro/C1-type domain-containing protein</fullName>
    </recommendedName>
</protein>
<dbReference type="GO" id="GO:0003677">
    <property type="term" value="F:DNA binding"/>
    <property type="evidence" value="ECO:0007669"/>
    <property type="project" value="InterPro"/>
</dbReference>
<evidence type="ECO:0000259" key="1">
    <source>
        <dbReference type="PROSITE" id="PS50943"/>
    </source>
</evidence>
<evidence type="ECO:0000313" key="2">
    <source>
        <dbReference type="EMBL" id="GGT64984.1"/>
    </source>
</evidence>
<evidence type="ECO:0000313" key="3">
    <source>
        <dbReference type="Proteomes" id="UP000619486"/>
    </source>
</evidence>
<dbReference type="PROSITE" id="PS50943">
    <property type="entry name" value="HTH_CROC1"/>
    <property type="match status" value="1"/>
</dbReference>
<dbReference type="EMBL" id="BMQQ01000050">
    <property type="protein sequence ID" value="GGT64984.1"/>
    <property type="molecule type" value="Genomic_DNA"/>
</dbReference>